<comment type="caution">
    <text evidence="3">The sequence shown here is derived from an EMBL/GenBank/DDBJ whole genome shotgun (WGS) entry which is preliminary data.</text>
</comment>
<dbReference type="InterPro" id="IPR002516">
    <property type="entry name" value="Glyco_trans_11"/>
</dbReference>
<dbReference type="PANTHER" id="PTHR11927">
    <property type="entry name" value="GALACTOSIDE 2-L-FUCOSYLTRANSFERASE"/>
    <property type="match status" value="1"/>
</dbReference>
<gene>
    <name evidence="3" type="ORF">LCGC14_0413720</name>
</gene>
<name>A0A0F9ST39_9ZZZZ</name>
<keyword evidence="1" id="KW-0328">Glycosyltransferase</keyword>
<dbReference type="AlphaFoldDB" id="A0A0F9ST39"/>
<dbReference type="CDD" id="cd11301">
    <property type="entry name" value="Fut1_Fut2_like"/>
    <property type="match status" value="1"/>
</dbReference>
<dbReference type="GO" id="GO:0005975">
    <property type="term" value="P:carbohydrate metabolic process"/>
    <property type="evidence" value="ECO:0007669"/>
    <property type="project" value="InterPro"/>
</dbReference>
<dbReference type="PANTHER" id="PTHR11927:SF9">
    <property type="entry name" value="L-FUCOSYLTRANSFERASE"/>
    <property type="match status" value="1"/>
</dbReference>
<organism evidence="3">
    <name type="scientific">marine sediment metagenome</name>
    <dbReference type="NCBI Taxonomy" id="412755"/>
    <lineage>
        <taxon>unclassified sequences</taxon>
        <taxon>metagenomes</taxon>
        <taxon>ecological metagenomes</taxon>
    </lineage>
</organism>
<evidence type="ECO:0008006" key="4">
    <source>
        <dbReference type="Google" id="ProtNLM"/>
    </source>
</evidence>
<protein>
    <recommendedName>
        <fullName evidence="4">Glycosyl transferase family 11</fullName>
    </recommendedName>
</protein>
<evidence type="ECO:0000313" key="3">
    <source>
        <dbReference type="EMBL" id="KKN72160.1"/>
    </source>
</evidence>
<evidence type="ECO:0000256" key="1">
    <source>
        <dbReference type="ARBA" id="ARBA00022676"/>
    </source>
</evidence>
<dbReference type="EMBL" id="LAZR01000368">
    <property type="protein sequence ID" value="KKN72160.1"/>
    <property type="molecule type" value="Genomic_DNA"/>
</dbReference>
<proteinExistence type="predicted"/>
<sequence>MTVTFIELGDKGQLGNQLFQISSVIGSALYHNDDWILPKWLYFNYFNIPANYFSNEIHINRIHNELCFHYAGIPSFKGEVVSLSGYYQASKYWQDYANVVLKLLMPKRLGSYKDYTAIHVRRTDYLIHTECYSILDMHNYYEKAMMACPSKNYLIFSDDLDWCKKHFVGNEFSFSEERHPAIDLGNMIGCKNNIIANSSFSWWAAWLNKTPDKKIVAPVTWFGPKLSLTHDTKDLLPKEWIKV</sequence>
<dbReference type="Pfam" id="PF01531">
    <property type="entry name" value="Glyco_transf_11"/>
    <property type="match status" value="1"/>
</dbReference>
<keyword evidence="2" id="KW-0808">Transferase</keyword>
<dbReference type="GO" id="GO:0008107">
    <property type="term" value="F:galactoside 2-alpha-L-fucosyltransferase activity"/>
    <property type="evidence" value="ECO:0007669"/>
    <property type="project" value="InterPro"/>
</dbReference>
<reference evidence="3" key="1">
    <citation type="journal article" date="2015" name="Nature">
        <title>Complex archaea that bridge the gap between prokaryotes and eukaryotes.</title>
        <authorList>
            <person name="Spang A."/>
            <person name="Saw J.H."/>
            <person name="Jorgensen S.L."/>
            <person name="Zaremba-Niedzwiedzka K."/>
            <person name="Martijn J."/>
            <person name="Lind A.E."/>
            <person name="van Eijk R."/>
            <person name="Schleper C."/>
            <person name="Guy L."/>
            <person name="Ettema T.J."/>
        </authorList>
    </citation>
    <scope>NUCLEOTIDE SEQUENCE</scope>
</reference>
<dbReference type="GO" id="GO:0016020">
    <property type="term" value="C:membrane"/>
    <property type="evidence" value="ECO:0007669"/>
    <property type="project" value="InterPro"/>
</dbReference>
<accession>A0A0F9ST39</accession>
<evidence type="ECO:0000256" key="2">
    <source>
        <dbReference type="ARBA" id="ARBA00022679"/>
    </source>
</evidence>